<gene>
    <name evidence="5" type="ORF">JOF55_003435</name>
</gene>
<dbReference type="InterPro" id="IPR029787">
    <property type="entry name" value="Nucleotide_cyclase"/>
</dbReference>
<dbReference type="InterPro" id="IPR001610">
    <property type="entry name" value="PAC"/>
</dbReference>
<keyword evidence="6" id="KW-1185">Reference proteome</keyword>
<dbReference type="SMART" id="SM00086">
    <property type="entry name" value="PAC"/>
    <property type="match status" value="1"/>
</dbReference>
<feature type="domain" description="EAL" evidence="3">
    <location>
        <begin position="445"/>
        <end position="704"/>
    </location>
</feature>
<dbReference type="SUPFAM" id="SSF55785">
    <property type="entry name" value="PYP-like sensor domain (PAS domain)"/>
    <property type="match status" value="1"/>
</dbReference>
<dbReference type="PROSITE" id="PS50887">
    <property type="entry name" value="GGDEF"/>
    <property type="match status" value="1"/>
</dbReference>
<dbReference type="SMART" id="SM00052">
    <property type="entry name" value="EAL"/>
    <property type="match status" value="1"/>
</dbReference>
<dbReference type="InterPro" id="IPR052155">
    <property type="entry name" value="Biofilm_reg_signaling"/>
</dbReference>
<dbReference type="SUPFAM" id="SSF55073">
    <property type="entry name" value="Nucleotide cyclase"/>
    <property type="match status" value="1"/>
</dbReference>
<dbReference type="InterPro" id="IPR000700">
    <property type="entry name" value="PAS-assoc_C"/>
</dbReference>
<evidence type="ECO:0000259" key="3">
    <source>
        <dbReference type="PROSITE" id="PS50883"/>
    </source>
</evidence>
<dbReference type="InterPro" id="IPR001633">
    <property type="entry name" value="EAL_dom"/>
</dbReference>
<dbReference type="Gene3D" id="3.30.450.20">
    <property type="entry name" value="PAS domain"/>
    <property type="match status" value="1"/>
</dbReference>
<protein>
    <submittedName>
        <fullName evidence="5">Diguanylate cyclase (GGDEF)-like protein/PAS domain S-box-containing protein</fullName>
    </submittedName>
</protein>
<dbReference type="EMBL" id="JAVDXW010000001">
    <property type="protein sequence ID" value="MDR7303254.1"/>
    <property type="molecule type" value="Genomic_DNA"/>
</dbReference>
<dbReference type="CDD" id="cd00130">
    <property type="entry name" value="PAS"/>
    <property type="match status" value="1"/>
</dbReference>
<dbReference type="NCBIfam" id="TIGR00229">
    <property type="entry name" value="sensory_box"/>
    <property type="match status" value="1"/>
</dbReference>
<dbReference type="Pfam" id="PF00990">
    <property type="entry name" value="GGDEF"/>
    <property type="match status" value="1"/>
</dbReference>
<dbReference type="InterPro" id="IPR000160">
    <property type="entry name" value="GGDEF_dom"/>
</dbReference>
<evidence type="ECO:0000313" key="5">
    <source>
        <dbReference type="EMBL" id="MDR7303254.1"/>
    </source>
</evidence>
<dbReference type="CDD" id="cd01949">
    <property type="entry name" value="GGDEF"/>
    <property type="match status" value="1"/>
</dbReference>
<dbReference type="AlphaFoldDB" id="A0AAE3ZHX3"/>
<dbReference type="SMART" id="SM00267">
    <property type="entry name" value="GGDEF"/>
    <property type="match status" value="1"/>
</dbReference>
<dbReference type="CDD" id="cd01948">
    <property type="entry name" value="EAL"/>
    <property type="match status" value="1"/>
</dbReference>
<feature type="domain" description="PAC" evidence="2">
    <location>
        <begin position="219"/>
        <end position="271"/>
    </location>
</feature>
<evidence type="ECO:0000259" key="2">
    <source>
        <dbReference type="PROSITE" id="PS50113"/>
    </source>
</evidence>
<dbReference type="PANTHER" id="PTHR44757:SF2">
    <property type="entry name" value="BIOFILM ARCHITECTURE MAINTENANCE PROTEIN MBAA"/>
    <property type="match status" value="1"/>
</dbReference>
<dbReference type="RefSeq" id="WP_310275446.1">
    <property type="nucleotide sequence ID" value="NZ_JAVDXW010000001.1"/>
</dbReference>
<dbReference type="SMART" id="SM00091">
    <property type="entry name" value="PAS"/>
    <property type="match status" value="1"/>
</dbReference>
<dbReference type="InterPro" id="IPR000014">
    <property type="entry name" value="PAS"/>
</dbReference>
<dbReference type="InterPro" id="IPR043128">
    <property type="entry name" value="Rev_trsase/Diguanyl_cyclase"/>
</dbReference>
<dbReference type="Gene3D" id="3.20.20.450">
    <property type="entry name" value="EAL domain"/>
    <property type="match status" value="1"/>
</dbReference>
<dbReference type="SUPFAM" id="SSF141868">
    <property type="entry name" value="EAL domain-like"/>
    <property type="match status" value="1"/>
</dbReference>
<dbReference type="PANTHER" id="PTHR44757">
    <property type="entry name" value="DIGUANYLATE CYCLASE DGCP"/>
    <property type="match status" value="1"/>
</dbReference>
<dbReference type="Pfam" id="PF08448">
    <property type="entry name" value="PAS_4"/>
    <property type="match status" value="1"/>
</dbReference>
<dbReference type="PROSITE" id="PS50113">
    <property type="entry name" value="PAC"/>
    <property type="match status" value="1"/>
</dbReference>
<comment type="caution">
    <text evidence="5">The sequence shown here is derived from an EMBL/GenBank/DDBJ whole genome shotgun (WGS) entry which is preliminary data.</text>
</comment>
<evidence type="ECO:0000259" key="1">
    <source>
        <dbReference type="PROSITE" id="PS50112"/>
    </source>
</evidence>
<dbReference type="Proteomes" id="UP001180845">
    <property type="component" value="Unassembled WGS sequence"/>
</dbReference>
<dbReference type="InterPro" id="IPR035965">
    <property type="entry name" value="PAS-like_dom_sf"/>
</dbReference>
<feature type="domain" description="GGDEF" evidence="4">
    <location>
        <begin position="302"/>
        <end position="436"/>
    </location>
</feature>
<feature type="domain" description="PAS" evidence="1">
    <location>
        <begin position="145"/>
        <end position="218"/>
    </location>
</feature>
<name>A0AAE3ZHX3_9ACTN</name>
<accession>A0AAE3ZHX3</accession>
<organism evidence="5 6">
    <name type="scientific">Haloactinomyces albus</name>
    <dbReference type="NCBI Taxonomy" id="1352928"/>
    <lineage>
        <taxon>Bacteria</taxon>
        <taxon>Bacillati</taxon>
        <taxon>Actinomycetota</taxon>
        <taxon>Actinomycetes</taxon>
        <taxon>Actinopolysporales</taxon>
        <taxon>Actinopolysporaceae</taxon>
        <taxon>Haloactinomyces</taxon>
    </lineage>
</organism>
<sequence length="708" mass="77498">MTEQRDRREFVRQWTQSVLGHTYVPKARPEVQAFLDECTGKLLDSLVSEPFSTGPATEVGTRLVDVHIVDGKALEGTLELVATDLPKLVEHLDGEVLLSRMIALIGAIGRGFAGGLRVRTLSEQEVIKQAVLQARDAAEEALRASEARFRAVFTSSVLGIAIVALDGTIEDVNQAMASIFHTSGEQLVGGTVFDLADEDWLRDLREAEGLLVTEVEQQFRLDTRFSAHDESVVWTEVSGSLVHDAHGHPEYQVLLYADITDRRMLQEQLHRQAMHDPLTGLANRTLLKSRMEAALAPTEAGRRVALCYLDLDGFKAINDSLGHPIGDELLCAVAHHLQVTCEEEGALAARMGGDEFVVLVPDSPGVQAVLELVERILREITRPVRFSSHELTASASVGVVERAVAGTGSEELLSDADLTLYRAKAEGKAQWVLFDPERNAAAKRRFKLSATLPAALENDEFFVEYHPVAWLEDNGLVAVHSRVRWDHPEFGELDAASFLDMAEETGAITRLGNWVLRQACEHAARWTRTLGVAAPVVGVDLSPRHFRDPELVAGVQRILIETGVSARQLRLGIPESALFDEQGDPVDVLDIFAEMGIGLVVQDFGSDYTRLARLRGLPVQGVELTGDYLDGLADPAGPDPLNEHLVHSLVASARLLDLDVVAVDVRTEEQARRLRKMGVHVARGDHIGAAASAMEIEIMISEHGYPVS</sequence>
<dbReference type="PROSITE" id="PS50883">
    <property type="entry name" value="EAL"/>
    <property type="match status" value="1"/>
</dbReference>
<dbReference type="InterPro" id="IPR035919">
    <property type="entry name" value="EAL_sf"/>
</dbReference>
<proteinExistence type="predicted"/>
<reference evidence="5" key="1">
    <citation type="submission" date="2023-07" db="EMBL/GenBank/DDBJ databases">
        <title>Sequencing the genomes of 1000 actinobacteria strains.</title>
        <authorList>
            <person name="Klenk H.-P."/>
        </authorList>
    </citation>
    <scope>NUCLEOTIDE SEQUENCE</scope>
    <source>
        <strain evidence="5">DSM 45977</strain>
    </source>
</reference>
<dbReference type="PROSITE" id="PS50112">
    <property type="entry name" value="PAS"/>
    <property type="match status" value="1"/>
</dbReference>
<evidence type="ECO:0000259" key="4">
    <source>
        <dbReference type="PROSITE" id="PS50887"/>
    </source>
</evidence>
<dbReference type="Pfam" id="PF00563">
    <property type="entry name" value="EAL"/>
    <property type="match status" value="1"/>
</dbReference>
<dbReference type="InterPro" id="IPR013656">
    <property type="entry name" value="PAS_4"/>
</dbReference>
<dbReference type="NCBIfam" id="TIGR00254">
    <property type="entry name" value="GGDEF"/>
    <property type="match status" value="1"/>
</dbReference>
<dbReference type="Gene3D" id="3.30.70.270">
    <property type="match status" value="1"/>
</dbReference>
<evidence type="ECO:0000313" key="6">
    <source>
        <dbReference type="Proteomes" id="UP001180845"/>
    </source>
</evidence>